<dbReference type="EMBL" id="JAQIBD010000002">
    <property type="protein sequence ID" value="MDM5271886.1"/>
    <property type="molecule type" value="Genomic_DNA"/>
</dbReference>
<evidence type="ECO:0000256" key="1">
    <source>
        <dbReference type="ARBA" id="ARBA00022729"/>
    </source>
</evidence>
<dbReference type="InterPro" id="IPR051099">
    <property type="entry name" value="AGR/TXD"/>
</dbReference>
<dbReference type="Pfam" id="PF13899">
    <property type="entry name" value="Thioredoxin_7"/>
    <property type="match status" value="1"/>
</dbReference>
<dbReference type="Gene3D" id="3.40.30.10">
    <property type="entry name" value="Glutaredoxin"/>
    <property type="match status" value="1"/>
</dbReference>
<evidence type="ECO:0000256" key="2">
    <source>
        <dbReference type="ARBA" id="ARBA00023284"/>
    </source>
</evidence>
<dbReference type="InterPro" id="IPR017937">
    <property type="entry name" value="Thioredoxin_CS"/>
</dbReference>
<keyword evidence="2" id="KW-0676">Redox-active center</keyword>
<dbReference type="PROSITE" id="PS00194">
    <property type="entry name" value="THIOREDOXIN_1"/>
    <property type="match status" value="1"/>
</dbReference>
<evidence type="ECO:0000313" key="3">
    <source>
        <dbReference type="EMBL" id="MDM5271886.1"/>
    </source>
</evidence>
<dbReference type="InterPro" id="IPR036249">
    <property type="entry name" value="Thioredoxin-like_sf"/>
</dbReference>
<dbReference type="Proteomes" id="UP001169069">
    <property type="component" value="Unassembled WGS sequence"/>
</dbReference>
<dbReference type="PANTHER" id="PTHR15337">
    <property type="entry name" value="ANTERIOR GRADIENT PROTEIN-RELATED"/>
    <property type="match status" value="1"/>
</dbReference>
<dbReference type="RefSeq" id="WP_289413610.1">
    <property type="nucleotide sequence ID" value="NZ_JAQIBD010000002.1"/>
</dbReference>
<comment type="caution">
    <text evidence="3">The sequence shown here is derived from an EMBL/GenBank/DDBJ whole genome shotgun (WGS) entry which is preliminary data.</text>
</comment>
<dbReference type="SUPFAM" id="SSF52833">
    <property type="entry name" value="Thioredoxin-like"/>
    <property type="match status" value="1"/>
</dbReference>
<accession>A0ABT7QYH4</accession>
<proteinExistence type="predicted"/>
<evidence type="ECO:0000313" key="4">
    <source>
        <dbReference type="Proteomes" id="UP001169069"/>
    </source>
</evidence>
<keyword evidence="1" id="KW-0732">Signal</keyword>
<reference evidence="3" key="1">
    <citation type="submission" date="2023-01" db="EMBL/GenBank/DDBJ databases">
        <title>Sulfurovum sp. zt1-1 genome assembly.</title>
        <authorList>
            <person name="Wang J."/>
        </authorList>
    </citation>
    <scope>NUCLEOTIDE SEQUENCE</scope>
    <source>
        <strain evidence="3">Zt1-1</strain>
    </source>
</reference>
<keyword evidence="4" id="KW-1185">Reference proteome</keyword>
<gene>
    <name evidence="3" type="ORF">PGH07_06825</name>
</gene>
<organism evidence="3 4">
    <name type="scientific">Sulfurovum zhangzhouensis</name>
    <dbReference type="NCBI Taxonomy" id="3019067"/>
    <lineage>
        <taxon>Bacteria</taxon>
        <taxon>Pseudomonadati</taxon>
        <taxon>Campylobacterota</taxon>
        <taxon>Epsilonproteobacteria</taxon>
        <taxon>Campylobacterales</taxon>
        <taxon>Sulfurovaceae</taxon>
        <taxon>Sulfurovum</taxon>
    </lineage>
</organism>
<protein>
    <submittedName>
        <fullName evidence="3">Thioredoxin family protein</fullName>
    </submittedName>
</protein>
<name>A0ABT7QYH4_9BACT</name>
<sequence length="273" mass="31753">MKFLTVLLLCIITLLQAESFFILNNIKKVYPVVEIQTDKIDKSYKTNIRNAIDETLQELNIDTSGYDPRAFALVVSHAYVKETLVIHTRLVMAEEVRRLDDGQKAFGLTYRDEESFVVEDINDSDSIKEGVEDTVDTLLSKFADQYRDDNKLKPKTTHTGDQSFAQAMGYETNYQAALQKAKKEHKNLMLVLTTSYCPWCRKFETNVLQKEEVNTEIHKKYVPLILNRDEKQFPEQFTSTFTPVIYFIDATNEKILHKVTGYSQREEFMYLLK</sequence>
<dbReference type="PANTHER" id="PTHR15337:SF11">
    <property type="entry name" value="THIOREDOXIN DOMAIN-CONTAINING PROTEIN"/>
    <property type="match status" value="1"/>
</dbReference>